<evidence type="ECO:0000259" key="6">
    <source>
        <dbReference type="PROSITE" id="PS51635"/>
    </source>
</evidence>
<dbReference type="PANTHER" id="PTHR32176:SF99">
    <property type="entry name" value="PATATIN"/>
    <property type="match status" value="1"/>
</dbReference>
<dbReference type="SUPFAM" id="SSF52151">
    <property type="entry name" value="FabD/lysophospholipase-like"/>
    <property type="match status" value="1"/>
</dbReference>
<name>A0ABQ5A9Q3_9ASTR</name>
<keyword evidence="2 3" id="KW-0443">Lipid metabolism</keyword>
<comment type="function">
    <text evidence="4">Lipolytic acyl hydrolase (LAH).</text>
</comment>
<evidence type="ECO:0000313" key="8">
    <source>
        <dbReference type="Proteomes" id="UP001151760"/>
    </source>
</evidence>
<protein>
    <recommendedName>
        <fullName evidence="4">Patatin</fullName>
        <ecNumber evidence="4">3.1.1.-</ecNumber>
    </recommendedName>
</protein>
<keyword evidence="8" id="KW-1185">Reference proteome</keyword>
<comment type="similarity">
    <text evidence="1 4">Belongs to the patatin family.</text>
</comment>
<evidence type="ECO:0000256" key="1">
    <source>
        <dbReference type="ARBA" id="ARBA00010240"/>
    </source>
</evidence>
<feature type="transmembrane region" description="Helical" evidence="5">
    <location>
        <begin position="173"/>
        <end position="193"/>
    </location>
</feature>
<dbReference type="EMBL" id="BQNB010012113">
    <property type="protein sequence ID" value="GJS99375.1"/>
    <property type="molecule type" value="Genomic_DNA"/>
</dbReference>
<reference evidence="7" key="1">
    <citation type="journal article" date="2022" name="Int. J. Mol. Sci.">
        <title>Draft Genome of Tanacetum Coccineum: Genomic Comparison of Closely Related Tanacetum-Family Plants.</title>
        <authorList>
            <person name="Yamashiro T."/>
            <person name="Shiraishi A."/>
            <person name="Nakayama K."/>
            <person name="Satake H."/>
        </authorList>
    </citation>
    <scope>NUCLEOTIDE SEQUENCE</scope>
</reference>
<dbReference type="InterPro" id="IPR002641">
    <property type="entry name" value="PNPLA_dom"/>
</dbReference>
<dbReference type="Gene3D" id="3.40.1090.10">
    <property type="entry name" value="Cytosolic phospholipase A2 catalytic domain"/>
    <property type="match status" value="1"/>
</dbReference>
<keyword evidence="3 4" id="KW-0378">Hydrolase</keyword>
<evidence type="ECO:0000313" key="7">
    <source>
        <dbReference type="EMBL" id="GJS99375.1"/>
    </source>
</evidence>
<dbReference type="PANTHER" id="PTHR32176">
    <property type="entry name" value="XYLOSE ISOMERASE"/>
    <property type="match status" value="1"/>
</dbReference>
<organism evidence="7 8">
    <name type="scientific">Tanacetum coccineum</name>
    <dbReference type="NCBI Taxonomy" id="301880"/>
    <lineage>
        <taxon>Eukaryota</taxon>
        <taxon>Viridiplantae</taxon>
        <taxon>Streptophyta</taxon>
        <taxon>Embryophyta</taxon>
        <taxon>Tracheophyta</taxon>
        <taxon>Spermatophyta</taxon>
        <taxon>Magnoliopsida</taxon>
        <taxon>eudicotyledons</taxon>
        <taxon>Gunneridae</taxon>
        <taxon>Pentapetalae</taxon>
        <taxon>asterids</taxon>
        <taxon>campanulids</taxon>
        <taxon>Asterales</taxon>
        <taxon>Asteraceae</taxon>
        <taxon>Asteroideae</taxon>
        <taxon>Anthemideae</taxon>
        <taxon>Anthemidinae</taxon>
        <taxon>Tanacetum</taxon>
    </lineage>
</organism>
<feature type="short sequence motif" description="GXSXG" evidence="3">
    <location>
        <begin position="276"/>
        <end position="280"/>
    </location>
</feature>
<feature type="short sequence motif" description="DGA/G" evidence="3">
    <location>
        <begin position="451"/>
        <end position="453"/>
    </location>
</feature>
<comment type="domain">
    <text evidence="4">The nitrogen atoms of the two glycine residues in the GGXR motif define the oxyanion hole, and stabilize the oxyanion that forms during the nucleophilic attack by the catalytic serine during substrate cleavage.</text>
</comment>
<feature type="domain" description="PNPLA" evidence="6">
    <location>
        <begin position="234"/>
        <end position="464"/>
    </location>
</feature>
<reference evidence="7" key="2">
    <citation type="submission" date="2022-01" db="EMBL/GenBank/DDBJ databases">
        <authorList>
            <person name="Yamashiro T."/>
            <person name="Shiraishi A."/>
            <person name="Satake H."/>
            <person name="Nakayama K."/>
        </authorList>
    </citation>
    <scope>NUCLEOTIDE SEQUENCE</scope>
</reference>
<evidence type="ECO:0000256" key="2">
    <source>
        <dbReference type="ARBA" id="ARBA00023098"/>
    </source>
</evidence>
<evidence type="ECO:0000256" key="3">
    <source>
        <dbReference type="PROSITE-ProRule" id="PRU01161"/>
    </source>
</evidence>
<feature type="active site" description="Nucleophile" evidence="3">
    <location>
        <position position="278"/>
    </location>
</feature>
<keyword evidence="5" id="KW-1133">Transmembrane helix</keyword>
<feature type="transmembrane region" description="Helical" evidence="5">
    <location>
        <begin position="200"/>
        <end position="219"/>
    </location>
</feature>
<dbReference type="Pfam" id="PF13966">
    <property type="entry name" value="zf-RVT"/>
    <property type="match status" value="1"/>
</dbReference>
<dbReference type="PROSITE" id="PS51635">
    <property type="entry name" value="PNPLA"/>
    <property type="match status" value="1"/>
</dbReference>
<keyword evidence="5" id="KW-0472">Membrane</keyword>
<dbReference type="Proteomes" id="UP001151760">
    <property type="component" value="Unassembled WGS sequence"/>
</dbReference>
<comment type="caution">
    <text evidence="7">The sequence shown here is derived from an EMBL/GenBank/DDBJ whole genome shotgun (WGS) entry which is preliminary data.</text>
</comment>
<sequence length="634" mass="70793">MVDGEWVDDPCRVKEEFRLHFANRFRAPAANRCKLNYTFPNRLSSDQLDMLESPISRDEVRNAVWGCGENKSPGPDGFTFEFFRKIAGMVWIEMGKGFCGVKEVRILLDECFLPKSPTATRWVKYVPIKINVFAWKVFLERLPTRSNLQHRGVLVSDLLCPLCSSLRKIPRTLVLVAIGYGLSSGAYAAVFGLCKSMNNINIAIVVLVFVTLAVQPLALEKPNNVAQANFITILSIDGGGVRGIVPATLLTFLETKLQEIDGPNARIADYFDVIAGTSTGGLMTTMLAAPNEKNRPLYAAKDITQFYFEHSPKIFPKVRLWHDVTINNQTFPPEHEACNMGRSKFMNSVANMFGEVAGPKYDGKYIRSLTKVLLRNLTLKQTLTDVVIPAFDIRRVQPVIFTSADAKECLYKDAFLADVCISTSAAPTYFPPYYFETRDYDGTLHTYDVIDGGVAANNPTQMAITHITKESLMGKYKFSAPGNIDANRMLVLSLGTGKQKYNEQYTAQKASKWGLLSWIFDNGTAPILHIFGDASSDMVDIHVSTLFRASKAEKNYLRIQEENLTGEQKEMDISTPENMKVLEDIGKKLLVKQVSRLDLDSGRFLAVEGEGTNADALARFATLLSAERKRRRSS</sequence>
<dbReference type="EC" id="3.1.1.-" evidence="4"/>
<keyword evidence="5" id="KW-0812">Transmembrane</keyword>
<dbReference type="InterPro" id="IPR026960">
    <property type="entry name" value="RVT-Znf"/>
</dbReference>
<dbReference type="CDD" id="cd07214">
    <property type="entry name" value="Pat17_isozyme_like"/>
    <property type="match status" value="1"/>
</dbReference>
<evidence type="ECO:0000256" key="5">
    <source>
        <dbReference type="SAM" id="Phobius"/>
    </source>
</evidence>
<feature type="short sequence motif" description="GXGXXG" evidence="3">
    <location>
        <begin position="238"/>
        <end position="243"/>
    </location>
</feature>
<accession>A0ABQ5A9Q3</accession>
<dbReference type="Pfam" id="PF01734">
    <property type="entry name" value="Patatin"/>
    <property type="match status" value="1"/>
</dbReference>
<feature type="active site" description="Proton acceptor" evidence="3">
    <location>
        <position position="451"/>
    </location>
</feature>
<keyword evidence="3 4" id="KW-0442">Lipid degradation</keyword>
<gene>
    <name evidence="7" type="ORF">Tco_0820545</name>
</gene>
<dbReference type="InterPro" id="IPR016035">
    <property type="entry name" value="Acyl_Trfase/lysoPLipase"/>
</dbReference>
<proteinExistence type="inferred from homology"/>
<evidence type="ECO:0000256" key="4">
    <source>
        <dbReference type="RuleBase" id="RU361262"/>
    </source>
</evidence>